<name>A0A9W9VJG5_9EURO</name>
<proteinExistence type="predicted"/>
<dbReference type="OrthoDB" id="5086500at2759"/>
<dbReference type="RefSeq" id="XP_056559242.1">
    <property type="nucleotide sequence ID" value="XM_056697030.1"/>
</dbReference>
<reference evidence="1" key="1">
    <citation type="submission" date="2022-11" db="EMBL/GenBank/DDBJ databases">
        <authorList>
            <person name="Petersen C."/>
        </authorList>
    </citation>
    <scope>NUCLEOTIDE SEQUENCE</scope>
    <source>
        <strain evidence="1">IBT 29864</strain>
    </source>
</reference>
<dbReference type="GeneID" id="81436207"/>
<keyword evidence="2" id="KW-1185">Reference proteome</keyword>
<accession>A0A9W9VJG5</accession>
<dbReference type="Pfam" id="PF20246">
    <property type="entry name" value="DUF6601"/>
    <property type="match status" value="1"/>
</dbReference>
<dbReference type="InterPro" id="IPR046536">
    <property type="entry name" value="DUF6601"/>
</dbReference>
<dbReference type="AlphaFoldDB" id="A0A9W9VJG5"/>
<evidence type="ECO:0000313" key="2">
    <source>
        <dbReference type="Proteomes" id="UP001147782"/>
    </source>
</evidence>
<dbReference type="Proteomes" id="UP001147782">
    <property type="component" value="Unassembled WGS sequence"/>
</dbReference>
<sequence length="70" mass="8123">MVIEQLTKVAPYLIPVLVTKASGTLIDPPTEHICKGREIMVTENPAIHLVWYYNSLYLKHIPHFLLNYKF</sequence>
<comment type="caution">
    <text evidence="1">The sequence shown here is derived from an EMBL/GenBank/DDBJ whole genome shotgun (WGS) entry which is preliminary data.</text>
</comment>
<organism evidence="1 2">
    <name type="scientific">Penicillium cataractarum</name>
    <dbReference type="NCBI Taxonomy" id="2100454"/>
    <lineage>
        <taxon>Eukaryota</taxon>
        <taxon>Fungi</taxon>
        <taxon>Dikarya</taxon>
        <taxon>Ascomycota</taxon>
        <taxon>Pezizomycotina</taxon>
        <taxon>Eurotiomycetes</taxon>
        <taxon>Eurotiomycetidae</taxon>
        <taxon>Eurotiales</taxon>
        <taxon>Aspergillaceae</taxon>
        <taxon>Penicillium</taxon>
    </lineage>
</organism>
<gene>
    <name evidence="1" type="ORF">N7496_004099</name>
</gene>
<protein>
    <submittedName>
        <fullName evidence="1">Uncharacterized protein</fullName>
    </submittedName>
</protein>
<reference evidence="1" key="2">
    <citation type="journal article" date="2023" name="IMA Fungus">
        <title>Comparative genomic study of the Penicillium genus elucidates a diverse pangenome and 15 lateral gene transfer events.</title>
        <authorList>
            <person name="Petersen C."/>
            <person name="Sorensen T."/>
            <person name="Nielsen M.R."/>
            <person name="Sondergaard T.E."/>
            <person name="Sorensen J.L."/>
            <person name="Fitzpatrick D.A."/>
            <person name="Frisvad J.C."/>
            <person name="Nielsen K.L."/>
        </authorList>
    </citation>
    <scope>NUCLEOTIDE SEQUENCE</scope>
    <source>
        <strain evidence="1">IBT 29864</strain>
    </source>
</reference>
<evidence type="ECO:0000313" key="1">
    <source>
        <dbReference type="EMBL" id="KAJ5381671.1"/>
    </source>
</evidence>
<dbReference type="EMBL" id="JAPZBS010000002">
    <property type="protein sequence ID" value="KAJ5381671.1"/>
    <property type="molecule type" value="Genomic_DNA"/>
</dbReference>